<organism evidence="2 3">
    <name type="scientific">Vespula germanica</name>
    <name type="common">German yellow jacket</name>
    <name type="synonym">Paravespula germanica</name>
    <dbReference type="NCBI Taxonomy" id="30212"/>
    <lineage>
        <taxon>Eukaryota</taxon>
        <taxon>Metazoa</taxon>
        <taxon>Ecdysozoa</taxon>
        <taxon>Arthropoda</taxon>
        <taxon>Hexapoda</taxon>
        <taxon>Insecta</taxon>
        <taxon>Pterygota</taxon>
        <taxon>Neoptera</taxon>
        <taxon>Endopterygota</taxon>
        <taxon>Hymenoptera</taxon>
        <taxon>Apocrita</taxon>
        <taxon>Aculeata</taxon>
        <taxon>Vespoidea</taxon>
        <taxon>Vespidae</taxon>
        <taxon>Vespinae</taxon>
        <taxon>Vespula</taxon>
    </lineage>
</organism>
<evidence type="ECO:0000256" key="1">
    <source>
        <dbReference type="SAM" id="MobiDB-lite"/>
    </source>
</evidence>
<comment type="caution">
    <text evidence="2">The sequence shown here is derived from an EMBL/GenBank/DDBJ whole genome shotgun (WGS) entry which is preliminary data.</text>
</comment>
<dbReference type="AlphaFoldDB" id="A0A834NI30"/>
<gene>
    <name evidence="2" type="ORF">HZH68_004246</name>
</gene>
<sequence length="230" mass="25775">MDEFHFGRARVIKLSDASERLEIARKVLLPFRRVKATTIVSMKHEEVDKRMKARQPIQRDVENFAGQFVGRSSIPSTFVSTEKSMRQKSSRGVNSGYTDSSRSLVGPRCWLALSPGVPLVPSLAGLVPTLGWAFKAHYTEKMDEGNIDREAFNLTTWLSRAATVIRDFMEGPKEKMNNRRAVAGGSRYGHCSLGTLPLDFPKVQRSPDILAPTIPMKSYGKNYPCNEIRA</sequence>
<evidence type="ECO:0000313" key="3">
    <source>
        <dbReference type="Proteomes" id="UP000617340"/>
    </source>
</evidence>
<feature type="region of interest" description="Disordered" evidence="1">
    <location>
        <begin position="79"/>
        <end position="99"/>
    </location>
</feature>
<dbReference type="EMBL" id="JACSDZ010000003">
    <property type="protein sequence ID" value="KAF7409865.1"/>
    <property type="molecule type" value="Genomic_DNA"/>
</dbReference>
<protein>
    <submittedName>
        <fullName evidence="2">Uncharacterized protein</fullName>
    </submittedName>
</protein>
<accession>A0A834NI30</accession>
<feature type="compositionally biased region" description="Polar residues" evidence="1">
    <location>
        <begin position="90"/>
        <end position="99"/>
    </location>
</feature>
<keyword evidence="3" id="KW-1185">Reference proteome</keyword>
<evidence type="ECO:0000313" key="2">
    <source>
        <dbReference type="EMBL" id="KAF7409865.1"/>
    </source>
</evidence>
<proteinExistence type="predicted"/>
<reference evidence="2" key="1">
    <citation type="journal article" date="2020" name="G3 (Bethesda)">
        <title>High-Quality Assemblies for Three Invasive Social Wasps from the &lt;i&gt;Vespula&lt;/i&gt; Genus.</title>
        <authorList>
            <person name="Harrop T.W.R."/>
            <person name="Guhlin J."/>
            <person name="McLaughlin G.M."/>
            <person name="Permina E."/>
            <person name="Stockwell P."/>
            <person name="Gilligan J."/>
            <person name="Le Lec M.F."/>
            <person name="Gruber M.A.M."/>
            <person name="Quinn O."/>
            <person name="Lovegrove M."/>
            <person name="Duncan E.J."/>
            <person name="Remnant E.J."/>
            <person name="Van Eeckhoven J."/>
            <person name="Graham B."/>
            <person name="Knapp R.A."/>
            <person name="Langford K.W."/>
            <person name="Kronenberg Z."/>
            <person name="Press M.O."/>
            <person name="Eacker S.M."/>
            <person name="Wilson-Rankin E.E."/>
            <person name="Purcell J."/>
            <person name="Lester P.J."/>
            <person name="Dearden P.K."/>
        </authorList>
    </citation>
    <scope>NUCLEOTIDE SEQUENCE</scope>
    <source>
        <strain evidence="2">Linc-1</strain>
    </source>
</reference>
<name>A0A834NI30_VESGE</name>
<dbReference type="Proteomes" id="UP000617340">
    <property type="component" value="Unassembled WGS sequence"/>
</dbReference>